<reference evidence="12 13" key="1">
    <citation type="submission" date="2018-10" db="EMBL/GenBank/DDBJ databases">
        <title>Thermophilic Lithotrophy and Phototrophy in an Intertidal, Iron-rich, Geothermal Spring.</title>
        <authorList>
            <person name="Ward L.M."/>
            <person name="Idei A."/>
            <person name="Nakagawa M."/>
            <person name="Ueno Y."/>
            <person name="Fischer W."/>
            <person name="Mcglynn S.E."/>
        </authorList>
    </citation>
    <scope>NUCLEOTIDE SEQUENCE [LARGE SCALE GENOMIC DNA]</scope>
    <source>
        <strain evidence="12">J137</strain>
    </source>
</reference>
<dbReference type="Pfam" id="PF02866">
    <property type="entry name" value="Ldh_1_C"/>
    <property type="match status" value="1"/>
</dbReference>
<evidence type="ECO:0000256" key="9">
    <source>
        <dbReference type="PIRSR" id="PIRSR000102-3"/>
    </source>
</evidence>
<dbReference type="Proteomes" id="UP000269410">
    <property type="component" value="Unassembled WGS sequence"/>
</dbReference>
<dbReference type="InterPro" id="IPR001236">
    <property type="entry name" value="Lactate/malate_DH_N"/>
</dbReference>
<dbReference type="HAMAP" id="MF_00488">
    <property type="entry name" value="Lactate_dehydrog"/>
    <property type="match status" value="1"/>
</dbReference>
<dbReference type="NCBIfam" id="TIGR01771">
    <property type="entry name" value="L-LDH-NAD"/>
    <property type="match status" value="1"/>
</dbReference>
<evidence type="ECO:0000256" key="2">
    <source>
        <dbReference type="ARBA" id="ARBA00006054"/>
    </source>
</evidence>
<comment type="catalytic activity">
    <reaction evidence="6 7">
        <text>(S)-lactate + NAD(+) = pyruvate + NADH + H(+)</text>
        <dbReference type="Rhea" id="RHEA:23444"/>
        <dbReference type="ChEBI" id="CHEBI:15361"/>
        <dbReference type="ChEBI" id="CHEBI:15378"/>
        <dbReference type="ChEBI" id="CHEBI:16651"/>
        <dbReference type="ChEBI" id="CHEBI:57540"/>
        <dbReference type="ChEBI" id="CHEBI:57945"/>
        <dbReference type="EC" id="1.1.1.27"/>
    </reaction>
</comment>
<evidence type="ECO:0000256" key="4">
    <source>
        <dbReference type="ARBA" id="ARBA00023002"/>
    </source>
</evidence>
<dbReference type="InterPro" id="IPR015955">
    <property type="entry name" value="Lactate_DH/Glyco_Ohase_4_C"/>
</dbReference>
<feature type="binding site" evidence="7">
    <location>
        <position position="72"/>
    </location>
    <ligand>
        <name>NAD(+)</name>
        <dbReference type="ChEBI" id="CHEBI:57540"/>
    </ligand>
</feature>
<feature type="binding site" evidence="7">
    <location>
        <position position="160"/>
    </location>
    <ligand>
        <name>beta-D-fructose 1,6-bisphosphate</name>
        <dbReference type="ChEBI" id="CHEBI:32966"/>
        <note>allosteric activator</note>
    </ligand>
</feature>
<dbReference type="EMBL" id="RFKV01000055">
    <property type="protein sequence ID" value="RMD77209.1"/>
    <property type="molecule type" value="Genomic_DNA"/>
</dbReference>
<evidence type="ECO:0000256" key="5">
    <source>
        <dbReference type="ARBA" id="ARBA00023027"/>
    </source>
</evidence>
<dbReference type="SUPFAM" id="SSF56327">
    <property type="entry name" value="LDH C-terminal domain-like"/>
    <property type="match status" value="1"/>
</dbReference>
<dbReference type="InterPro" id="IPR011304">
    <property type="entry name" value="L-lactate_DH"/>
</dbReference>
<comment type="activity regulation">
    <text evidence="7">Allosterically activated by fructose 1,6-bisphosphate (FBP).</text>
</comment>
<dbReference type="PIRSF" id="PIRSF000102">
    <property type="entry name" value="Lac_mal_DH"/>
    <property type="match status" value="1"/>
</dbReference>
<keyword evidence="7" id="KW-0963">Cytoplasm</keyword>
<evidence type="ECO:0000256" key="7">
    <source>
        <dbReference type="HAMAP-Rule" id="MF_00488"/>
    </source>
</evidence>
<feature type="binding site" evidence="7">
    <location>
        <position position="232"/>
    </location>
    <ligand>
        <name>substrate</name>
    </ligand>
</feature>
<feature type="binding site" evidence="7">
    <location>
        <position position="21"/>
    </location>
    <ligand>
        <name>NAD(+)</name>
        <dbReference type="ChEBI" id="CHEBI:57540"/>
    </ligand>
</feature>
<feature type="binding site" evidence="7">
    <location>
        <position position="89"/>
    </location>
    <ligand>
        <name>substrate</name>
    </ligand>
</feature>
<dbReference type="GO" id="GO:0004459">
    <property type="term" value="F:L-lactate dehydrogenase (NAD+) activity"/>
    <property type="evidence" value="ECO:0007669"/>
    <property type="project" value="UniProtKB-UniRule"/>
</dbReference>
<dbReference type="InterPro" id="IPR018177">
    <property type="entry name" value="L-lactate_DH_AS"/>
</dbReference>
<dbReference type="SUPFAM" id="SSF51735">
    <property type="entry name" value="NAD(P)-binding Rossmann-fold domains"/>
    <property type="match status" value="1"/>
</dbReference>
<evidence type="ECO:0000313" key="12">
    <source>
        <dbReference type="EMBL" id="RMD77209.1"/>
    </source>
</evidence>
<dbReference type="GO" id="GO:0006089">
    <property type="term" value="P:lactate metabolic process"/>
    <property type="evidence" value="ECO:0007669"/>
    <property type="project" value="TreeGrafter"/>
</dbReference>
<feature type="binding site" evidence="7">
    <location>
        <begin position="127"/>
        <end position="130"/>
    </location>
    <ligand>
        <name>substrate</name>
    </ligand>
</feature>
<dbReference type="EC" id="1.1.1.27" evidence="3 7"/>
<evidence type="ECO:0000259" key="11">
    <source>
        <dbReference type="Pfam" id="PF02866"/>
    </source>
</evidence>
<dbReference type="InterPro" id="IPR036291">
    <property type="entry name" value="NAD(P)-bd_dom_sf"/>
</dbReference>
<feature type="domain" description="Lactate/malate dehydrogenase C-terminal" evidence="11">
    <location>
        <begin position="152"/>
        <end position="315"/>
    </location>
</feature>
<feature type="binding site" evidence="7 9">
    <location>
        <begin position="125"/>
        <end position="127"/>
    </location>
    <ligand>
        <name>NAD(+)</name>
        <dbReference type="ChEBI" id="CHEBI:57540"/>
    </ligand>
</feature>
<comment type="caution">
    <text evidence="12">The sequence shown here is derived from an EMBL/GenBank/DDBJ whole genome shotgun (WGS) entry which is preliminary data.</text>
</comment>
<feature type="active site" description="Proton acceptor" evidence="7 8">
    <location>
        <position position="182"/>
    </location>
</feature>
<feature type="binding site" evidence="7">
    <location>
        <position position="95"/>
    </location>
    <ligand>
        <name>substrate</name>
    </ligand>
</feature>
<sequence>MNTGNIVLPTGRVLIIGSGNVGTSIAYSLLNQEVVKHIMLYDIVEEVAKANAYDLQDASNFTEGVKVSFGNYSELNDGDVVIITCGLAQKKGQSRLDLLKQNASIIKEVVNNIKKTGKKVFVIMVTNPVDVLTQIAVDELNLTDGMVFGSGTYLDSGRLRFIISEKLNVNPINVHAYVLGEHGDSSFPVLSSANIGGICLKNLIQVTDEYYDELTKLVREKAYKIIQGKKATCFGIGEAIAKIVKCILRDEERIFPLSVPLRGEYGINGISMSIPVKLSTKGFERIGEISLDHKELELMKRSADILRKNLTSVRENVT</sequence>
<feature type="modified residue" description="Phosphotyrosine" evidence="7">
    <location>
        <position position="223"/>
    </location>
</feature>
<evidence type="ECO:0000256" key="6">
    <source>
        <dbReference type="ARBA" id="ARBA00049258"/>
    </source>
</evidence>
<dbReference type="NCBIfam" id="NF004863">
    <property type="entry name" value="PRK06223.1"/>
    <property type="match status" value="1"/>
</dbReference>
<evidence type="ECO:0000259" key="10">
    <source>
        <dbReference type="Pfam" id="PF00056"/>
    </source>
</evidence>
<keyword evidence="5 7" id="KW-0520">NAD</keyword>
<dbReference type="AlphaFoldDB" id="A0A3M0YYY1"/>
<dbReference type="PROSITE" id="PS00064">
    <property type="entry name" value="L_LDH"/>
    <property type="match status" value="1"/>
</dbReference>
<dbReference type="UniPathway" id="UPA00554">
    <property type="reaction ID" value="UER00611"/>
</dbReference>
<evidence type="ECO:0000313" key="13">
    <source>
        <dbReference type="Proteomes" id="UP000269410"/>
    </source>
</evidence>
<feature type="binding site" evidence="7 9">
    <location>
        <position position="42"/>
    </location>
    <ligand>
        <name>NAD(+)</name>
        <dbReference type="ChEBI" id="CHEBI:57540"/>
    </ligand>
</feature>
<dbReference type="Gene3D" id="3.90.110.10">
    <property type="entry name" value="Lactate dehydrogenase/glycoside hydrolase, family 4, C-terminal"/>
    <property type="match status" value="1"/>
</dbReference>
<feature type="binding site" evidence="7">
    <location>
        <begin position="86"/>
        <end position="87"/>
    </location>
    <ligand>
        <name>NAD(+)</name>
        <dbReference type="ChEBI" id="CHEBI:57540"/>
    </ligand>
</feature>
<comment type="similarity">
    <text evidence="2 7">Belongs to the LDH/MDH superfamily. LDH family.</text>
</comment>
<evidence type="ECO:0000256" key="3">
    <source>
        <dbReference type="ARBA" id="ARBA00012967"/>
    </source>
</evidence>
<organism evidence="12 13">
    <name type="scientific">Candidatus Dojkabacteria bacterium</name>
    <dbReference type="NCBI Taxonomy" id="2099670"/>
    <lineage>
        <taxon>Bacteria</taxon>
        <taxon>Candidatus Dojkabacteria</taxon>
    </lineage>
</organism>
<comment type="pathway">
    <text evidence="1 7">Fermentation; pyruvate fermentation to lactate; (S)-lactate from pyruvate: step 1/1.</text>
</comment>
<gene>
    <name evidence="7" type="primary">ldh</name>
    <name evidence="12" type="ORF">D6810_01625</name>
</gene>
<keyword evidence="4 7" id="KW-0560">Oxidoreductase</keyword>
<feature type="binding site" evidence="9">
    <location>
        <begin position="17"/>
        <end position="22"/>
    </location>
    <ligand>
        <name>NAD(+)</name>
        <dbReference type="ChEBI" id="CHEBI:57540"/>
    </ligand>
</feature>
<dbReference type="InterPro" id="IPR022383">
    <property type="entry name" value="Lactate/malate_DH_C"/>
</dbReference>
<dbReference type="PANTHER" id="PTHR43128:SF16">
    <property type="entry name" value="L-LACTATE DEHYDROGENASE"/>
    <property type="match status" value="1"/>
</dbReference>
<dbReference type="Gene3D" id="3.40.50.720">
    <property type="entry name" value="NAD(P)-binding Rossmann-like Domain"/>
    <property type="match status" value="1"/>
</dbReference>
<feature type="binding site" evidence="7">
    <location>
        <position position="175"/>
    </location>
    <ligand>
        <name>beta-D-fructose 1,6-bisphosphate</name>
        <dbReference type="ChEBI" id="CHEBI:32966"/>
        <note>allosteric activator</note>
    </ligand>
</feature>
<dbReference type="GO" id="GO:0006096">
    <property type="term" value="P:glycolytic process"/>
    <property type="evidence" value="ECO:0007669"/>
    <property type="project" value="UniProtKB-UniRule"/>
</dbReference>
<dbReference type="PRINTS" id="PR00086">
    <property type="entry name" value="LLDHDRGNASE"/>
</dbReference>
<comment type="subcellular location">
    <subcellularLocation>
        <location evidence="7">Cytoplasm</location>
    </subcellularLocation>
</comment>
<feature type="binding site" evidence="7">
    <location>
        <begin position="155"/>
        <end position="158"/>
    </location>
    <ligand>
        <name>substrate</name>
    </ligand>
</feature>
<evidence type="ECO:0000256" key="1">
    <source>
        <dbReference type="ARBA" id="ARBA00004843"/>
    </source>
</evidence>
<evidence type="ECO:0000256" key="8">
    <source>
        <dbReference type="PIRSR" id="PIRSR000102-1"/>
    </source>
</evidence>
<feature type="binding site" evidence="9">
    <location>
        <position position="102"/>
    </location>
    <ligand>
        <name>NAD(+)</name>
        <dbReference type="ChEBI" id="CHEBI:57540"/>
    </ligand>
</feature>
<comment type="function">
    <text evidence="7">Catalyzes the conversion of lactate to pyruvate.</text>
</comment>
<comment type="subunit">
    <text evidence="7">Homotetramer.</text>
</comment>
<keyword evidence="7" id="KW-0021">Allosteric enzyme</keyword>
<feature type="domain" description="Lactate/malate dehydrogenase N-terminal" evidence="10">
    <location>
        <begin position="12"/>
        <end position="148"/>
    </location>
</feature>
<dbReference type="GO" id="GO:0005737">
    <property type="term" value="C:cytoplasm"/>
    <property type="evidence" value="ECO:0007669"/>
    <property type="project" value="UniProtKB-SubCell"/>
</dbReference>
<accession>A0A3M0YYY1</accession>
<comment type="caution">
    <text evidence="7">Lacks conserved residue(s) required for the propagation of feature annotation.</text>
</comment>
<dbReference type="PANTHER" id="PTHR43128">
    <property type="entry name" value="L-2-HYDROXYCARBOXYLATE DEHYDROGENASE (NAD(P)(+))"/>
    <property type="match status" value="1"/>
</dbReference>
<feature type="binding site" evidence="7">
    <location>
        <position position="150"/>
    </location>
    <ligand>
        <name>NAD(+)</name>
        <dbReference type="ChEBI" id="CHEBI:57540"/>
    </ligand>
</feature>
<keyword evidence="7" id="KW-0597">Phosphoprotein</keyword>
<proteinExistence type="inferred from homology"/>
<dbReference type="InterPro" id="IPR001557">
    <property type="entry name" value="L-lactate/malate_DH"/>
</dbReference>
<dbReference type="Pfam" id="PF00056">
    <property type="entry name" value="Ldh_1_N"/>
    <property type="match status" value="1"/>
</dbReference>
<name>A0A3M0YYY1_9BACT</name>
<protein>
    <recommendedName>
        <fullName evidence="3 7">L-lactate dehydrogenase</fullName>
        <shortName evidence="7">L-LDH</shortName>
        <ecNumber evidence="3 7">1.1.1.27</ecNumber>
    </recommendedName>
</protein>